<accession>A0AAD5LPM9</accession>
<feature type="region of interest" description="Disordered" evidence="1">
    <location>
        <begin position="1"/>
        <end position="131"/>
    </location>
</feature>
<gene>
    <name evidence="2" type="ORF">P43SY_001077</name>
</gene>
<protein>
    <submittedName>
        <fullName evidence="2">Uncharacterized protein</fullName>
    </submittedName>
</protein>
<feature type="compositionally biased region" description="Basic and acidic residues" evidence="1">
    <location>
        <begin position="112"/>
        <end position="131"/>
    </location>
</feature>
<evidence type="ECO:0000313" key="3">
    <source>
        <dbReference type="Proteomes" id="UP001209570"/>
    </source>
</evidence>
<feature type="compositionally biased region" description="Basic and acidic residues" evidence="1">
    <location>
        <begin position="59"/>
        <end position="73"/>
    </location>
</feature>
<evidence type="ECO:0000313" key="2">
    <source>
        <dbReference type="EMBL" id="KAJ0405318.1"/>
    </source>
</evidence>
<proteinExistence type="predicted"/>
<evidence type="ECO:0000256" key="1">
    <source>
        <dbReference type="SAM" id="MobiDB-lite"/>
    </source>
</evidence>
<sequence>MSTTQSAADDEQDLVLLQREAQRRHAASVSASSAFSTSSVDRFLRDNGFPLADEDERVDAESPRNWRVARSDASEAASANAAVTRESNDGHRGDDADDEGDDLSLSSDFDMESQRDGDASARLSREFAEHDREEIKNKQLRVFVNVKQS</sequence>
<feature type="compositionally biased region" description="Low complexity" evidence="1">
    <location>
        <begin position="27"/>
        <end position="39"/>
    </location>
</feature>
<dbReference type="EMBL" id="JAKCXM010000047">
    <property type="protein sequence ID" value="KAJ0405318.1"/>
    <property type="molecule type" value="Genomic_DNA"/>
</dbReference>
<keyword evidence="3" id="KW-1185">Reference proteome</keyword>
<name>A0AAD5LPM9_PYTIN</name>
<dbReference type="AlphaFoldDB" id="A0AAD5LPM9"/>
<comment type="caution">
    <text evidence="2">The sequence shown here is derived from an EMBL/GenBank/DDBJ whole genome shotgun (WGS) entry which is preliminary data.</text>
</comment>
<organism evidence="2 3">
    <name type="scientific">Pythium insidiosum</name>
    <name type="common">Pythiosis disease agent</name>
    <dbReference type="NCBI Taxonomy" id="114742"/>
    <lineage>
        <taxon>Eukaryota</taxon>
        <taxon>Sar</taxon>
        <taxon>Stramenopiles</taxon>
        <taxon>Oomycota</taxon>
        <taxon>Peronosporomycetes</taxon>
        <taxon>Pythiales</taxon>
        <taxon>Pythiaceae</taxon>
        <taxon>Pythium</taxon>
    </lineage>
</organism>
<reference evidence="2" key="1">
    <citation type="submission" date="2021-12" db="EMBL/GenBank/DDBJ databases">
        <title>Prjna785345.</title>
        <authorList>
            <person name="Rujirawat T."/>
            <person name="Krajaejun T."/>
        </authorList>
    </citation>
    <scope>NUCLEOTIDE SEQUENCE</scope>
    <source>
        <strain evidence="2">Pi057C3</strain>
    </source>
</reference>
<dbReference type="Proteomes" id="UP001209570">
    <property type="component" value="Unassembled WGS sequence"/>
</dbReference>